<comment type="similarity">
    <text evidence="1">Belongs to the ADP-ribosylglycohydrolase family.</text>
</comment>
<dbReference type="InterPro" id="IPR050792">
    <property type="entry name" value="ADP-ribosylglycohydrolase"/>
</dbReference>
<dbReference type="KEGG" id="vg:9861673"/>
<evidence type="ECO:0008006" key="5">
    <source>
        <dbReference type="Google" id="ProtNLM"/>
    </source>
</evidence>
<dbReference type="GO" id="GO:0016787">
    <property type="term" value="F:hydrolase activity"/>
    <property type="evidence" value="ECO:0007669"/>
    <property type="project" value="UniProtKB-KW"/>
</dbReference>
<dbReference type="Gene3D" id="1.10.4080.10">
    <property type="entry name" value="ADP-ribosylation/Crystallin J1"/>
    <property type="match status" value="1"/>
</dbReference>
<dbReference type="OrthoDB" id="9301at10239"/>
<proteinExistence type="inferred from homology"/>
<dbReference type="InterPro" id="IPR005502">
    <property type="entry name" value="Ribosyl_crysJ1"/>
</dbReference>
<evidence type="ECO:0000313" key="3">
    <source>
        <dbReference type="EMBL" id="ADM80109.1"/>
    </source>
</evidence>
<sequence length="299" mass="33806">MNFILNLMMIQSSSAAIIGDCVGSFNEFNTGKKIRRIDIETLKAEKNSFDHDYGYFTDDTTCALITMNNYQDGKFDIAGIKRDIRRWVNRGAFSSTGECFDIGTSTYNAIMRDKPITDASKGCGNGALMRFYPVAFATYGKSKEEIESVVRELTEITHPIEFVVEYSLLYVRIMHRIIDGASKEQLQNEFGLFFDNADCKPTGYVKDSLTIAWRTFMLFDKKQNGIFYIANLGYDSDTVASIYGSMIGAYSVLHHSGDFDPWLHENIKRPDLINSISDKFMEQVLGINNEQSSESKIAP</sequence>
<dbReference type="SUPFAM" id="SSF101478">
    <property type="entry name" value="ADP-ribosylglycohydrolase"/>
    <property type="match status" value="1"/>
</dbReference>
<keyword evidence="4" id="KW-1185">Reference proteome</keyword>
<keyword evidence="2" id="KW-0378">Hydrolase</keyword>
<dbReference type="Proteomes" id="UP000002236">
    <property type="component" value="Segment"/>
</dbReference>
<dbReference type="GeneID" id="9861673"/>
<protein>
    <recommendedName>
        <fullName evidence="5">ADP-ribosylglycohydrolase</fullName>
    </recommendedName>
</protein>
<evidence type="ECO:0000256" key="2">
    <source>
        <dbReference type="ARBA" id="ARBA00022801"/>
    </source>
</evidence>
<dbReference type="RefSeq" id="YP_003969555.1">
    <property type="nucleotide sequence ID" value="NC_014636.1"/>
</dbReference>
<dbReference type="EMBL" id="HM452126">
    <property type="protein sequence ID" value="ADM80109.1"/>
    <property type="molecule type" value="Genomic_DNA"/>
</dbReference>
<dbReference type="Pfam" id="PF03747">
    <property type="entry name" value="ADP_ribosyl_GH"/>
    <property type="match status" value="2"/>
</dbReference>
<evidence type="ECO:0000313" key="4">
    <source>
        <dbReference type="Proteomes" id="UP000002236"/>
    </source>
</evidence>
<dbReference type="PANTHER" id="PTHR16222:SF24">
    <property type="entry name" value="ADP-RIBOSYLHYDROLASE ARH3"/>
    <property type="match status" value="1"/>
</dbReference>
<accession>E1A220</accession>
<organism evidence="3 4">
    <name type="scientific">Aeromonas phage phiAS5</name>
    <dbReference type="NCBI Taxonomy" id="879630"/>
    <lineage>
        <taxon>Viruses</taxon>
        <taxon>Duplodnaviria</taxon>
        <taxon>Heunggongvirae</taxon>
        <taxon>Uroviricota</taxon>
        <taxon>Caudoviricetes</taxon>
        <taxon>Pantevenvirales</taxon>
        <taxon>Straboviridae</taxon>
        <taxon>Chrysonvirus</taxon>
        <taxon>Chrysonvirus as5</taxon>
    </lineage>
</organism>
<reference evidence="3 4" key="1">
    <citation type="journal article" date="2012" name="Vet. Microbiol.">
        <title>Complete genome sequence and characterization of a broad-host range T4-like bacteriophage phiAS5 infecting Aeromonas salmonicida subsp. salmonicida.</title>
        <authorList>
            <person name="Kim J.H."/>
            <person name="Son J.S."/>
            <person name="Choi Y.J."/>
            <person name="Choresca C.H.Jr."/>
            <person name="Shin S.P."/>
            <person name="Han J.E."/>
            <person name="Jun J.W."/>
            <person name="Park S.C."/>
        </authorList>
    </citation>
    <scope>NUCLEOTIDE SEQUENCE [LARGE SCALE GENOMIC DNA]</scope>
</reference>
<evidence type="ECO:0000256" key="1">
    <source>
        <dbReference type="ARBA" id="ARBA00010702"/>
    </source>
</evidence>
<gene>
    <name evidence="3" type="ORF">phiAS5_ORF0266</name>
</gene>
<dbReference type="InterPro" id="IPR036705">
    <property type="entry name" value="Ribosyl_crysJ1_sf"/>
</dbReference>
<name>E1A220_9CAUD</name>
<dbReference type="PANTHER" id="PTHR16222">
    <property type="entry name" value="ADP-RIBOSYLGLYCOHYDROLASE"/>
    <property type="match status" value="1"/>
</dbReference>